<gene>
    <name evidence="1" type="ORF">GOODEAATRI_016036</name>
</gene>
<dbReference type="EMBL" id="JAHRIO010021207">
    <property type="protein sequence ID" value="MEQ2165360.1"/>
    <property type="molecule type" value="Genomic_DNA"/>
</dbReference>
<comment type="caution">
    <text evidence="1">The sequence shown here is derived from an EMBL/GenBank/DDBJ whole genome shotgun (WGS) entry which is preliminary data.</text>
</comment>
<sequence length="90" mass="10035">MQEFKPGAVTPDPFSPVMGGSIAALRPHDCSRKLMELQFYPEVVGSSHLGLFLSLSRNNLHTPTDGRMWQIIMKVVYNLPRVRVQAEAAP</sequence>
<evidence type="ECO:0000313" key="2">
    <source>
        <dbReference type="Proteomes" id="UP001476798"/>
    </source>
</evidence>
<reference evidence="1 2" key="1">
    <citation type="submission" date="2021-06" db="EMBL/GenBank/DDBJ databases">
        <authorList>
            <person name="Palmer J.M."/>
        </authorList>
    </citation>
    <scope>NUCLEOTIDE SEQUENCE [LARGE SCALE GENOMIC DNA]</scope>
    <source>
        <strain evidence="1 2">GA_2019</strain>
        <tissue evidence="1">Muscle</tissue>
    </source>
</reference>
<evidence type="ECO:0000313" key="1">
    <source>
        <dbReference type="EMBL" id="MEQ2165360.1"/>
    </source>
</evidence>
<dbReference type="Proteomes" id="UP001476798">
    <property type="component" value="Unassembled WGS sequence"/>
</dbReference>
<organism evidence="1 2">
    <name type="scientific">Goodea atripinnis</name>
    <dbReference type="NCBI Taxonomy" id="208336"/>
    <lineage>
        <taxon>Eukaryota</taxon>
        <taxon>Metazoa</taxon>
        <taxon>Chordata</taxon>
        <taxon>Craniata</taxon>
        <taxon>Vertebrata</taxon>
        <taxon>Euteleostomi</taxon>
        <taxon>Actinopterygii</taxon>
        <taxon>Neopterygii</taxon>
        <taxon>Teleostei</taxon>
        <taxon>Neoteleostei</taxon>
        <taxon>Acanthomorphata</taxon>
        <taxon>Ovalentaria</taxon>
        <taxon>Atherinomorphae</taxon>
        <taxon>Cyprinodontiformes</taxon>
        <taxon>Goodeidae</taxon>
        <taxon>Goodea</taxon>
    </lineage>
</organism>
<proteinExistence type="predicted"/>
<accession>A0ABV0N249</accession>
<name>A0ABV0N249_9TELE</name>
<protein>
    <submittedName>
        <fullName evidence="1">Uncharacterized protein</fullName>
    </submittedName>
</protein>
<keyword evidence="2" id="KW-1185">Reference proteome</keyword>